<evidence type="ECO:0000313" key="2">
    <source>
        <dbReference type="Proteomes" id="UP000789702"/>
    </source>
</evidence>
<protein>
    <submittedName>
        <fullName evidence="1">15516_t:CDS:1</fullName>
    </submittedName>
</protein>
<sequence>IDEWTYNLHKKFGQNGIFEFNMAGIRYVMISHAEYVSRFMLPDKGDHTNHLMRINKDKGFLNLLDFSTKGLALNCDYNYWKFNRQIVSRAMNSACHSNRTIKLINNLFEEMISYWIDLKEPDSDSTIIEASTWMFKFSFDFLFGVINGSPSFAMKSYYQGLKKINSTKEIMEFEKYSNCVRNFENDNLLVFMPEFFKYIPIIRDRIQSLINNCDFIKENSKERIRKRRKEIEKIVNNSNFKSGQLGDDLLTSMIIANTPYEIHPASNVGPSLLRPMTDDEIVGILFELFVPSDN</sequence>
<name>A0ACA9MKH3_9GLOM</name>
<proteinExistence type="predicted"/>
<dbReference type="EMBL" id="CAJVPU010009588">
    <property type="protein sequence ID" value="CAG8596759.1"/>
    <property type="molecule type" value="Genomic_DNA"/>
</dbReference>
<gene>
    <name evidence="1" type="ORF">DHETER_LOCUS7086</name>
</gene>
<organism evidence="1 2">
    <name type="scientific">Dentiscutata heterogama</name>
    <dbReference type="NCBI Taxonomy" id="1316150"/>
    <lineage>
        <taxon>Eukaryota</taxon>
        <taxon>Fungi</taxon>
        <taxon>Fungi incertae sedis</taxon>
        <taxon>Mucoromycota</taxon>
        <taxon>Glomeromycotina</taxon>
        <taxon>Glomeromycetes</taxon>
        <taxon>Diversisporales</taxon>
        <taxon>Gigasporaceae</taxon>
        <taxon>Dentiscutata</taxon>
    </lineage>
</organism>
<accession>A0ACA9MKH3</accession>
<dbReference type="Proteomes" id="UP000789702">
    <property type="component" value="Unassembled WGS sequence"/>
</dbReference>
<reference evidence="1" key="1">
    <citation type="submission" date="2021-06" db="EMBL/GenBank/DDBJ databases">
        <authorList>
            <person name="Kallberg Y."/>
            <person name="Tangrot J."/>
            <person name="Rosling A."/>
        </authorList>
    </citation>
    <scope>NUCLEOTIDE SEQUENCE</scope>
    <source>
        <strain evidence="1">IL203A</strain>
    </source>
</reference>
<keyword evidence="2" id="KW-1185">Reference proteome</keyword>
<feature type="non-terminal residue" evidence="1">
    <location>
        <position position="294"/>
    </location>
</feature>
<feature type="non-terminal residue" evidence="1">
    <location>
        <position position="1"/>
    </location>
</feature>
<comment type="caution">
    <text evidence="1">The sequence shown here is derived from an EMBL/GenBank/DDBJ whole genome shotgun (WGS) entry which is preliminary data.</text>
</comment>
<evidence type="ECO:0000313" key="1">
    <source>
        <dbReference type="EMBL" id="CAG8596759.1"/>
    </source>
</evidence>